<dbReference type="AlphaFoldDB" id="A0A2G8QT21"/>
<name>A0A2G8QT21_9RHOB</name>
<comment type="caution">
    <text evidence="1">The sequence shown here is derived from an EMBL/GenBank/DDBJ whole genome shotgun (WGS) entry which is preliminary data.</text>
</comment>
<sequence length="110" mass="11674">MLTFAINRGVGAFQAATGIRIEEKHAAALHSAMLSGAKAALRHGLEVGLGVLKDLALAHVQRSVPDAICALVPGDGVLDNLAERYVREALETYLPQEKRRAPMSAMAAKD</sequence>
<reference evidence="1 2" key="1">
    <citation type="submission" date="2013-09" db="EMBL/GenBank/DDBJ databases">
        <title>Genome sequencing of Phaeobacter antarcticus sp. nov. SM1211.</title>
        <authorList>
            <person name="Zhang X.-Y."/>
            <person name="Liu C."/>
            <person name="Chen X.-L."/>
            <person name="Xie B.-B."/>
            <person name="Qin Q.-L."/>
            <person name="Rong J.-C."/>
            <person name="Zhang Y.-Z."/>
        </authorList>
    </citation>
    <scope>NUCLEOTIDE SEQUENCE [LARGE SCALE GENOMIC DNA]</scope>
    <source>
        <strain evidence="1 2">SM1211</strain>
    </source>
</reference>
<evidence type="ECO:0000313" key="1">
    <source>
        <dbReference type="EMBL" id="PIL12445.1"/>
    </source>
</evidence>
<dbReference type="EMBL" id="AWWI01000186">
    <property type="protein sequence ID" value="PIL12445.1"/>
    <property type="molecule type" value="Genomic_DNA"/>
</dbReference>
<dbReference type="Proteomes" id="UP000231259">
    <property type="component" value="Unassembled WGS sequence"/>
</dbReference>
<proteinExistence type="predicted"/>
<gene>
    <name evidence="1" type="ORF">P775_28495</name>
</gene>
<accession>A0A2G8QT21</accession>
<keyword evidence="2" id="KW-1185">Reference proteome</keyword>
<evidence type="ECO:0000313" key="2">
    <source>
        <dbReference type="Proteomes" id="UP000231259"/>
    </source>
</evidence>
<organism evidence="1 2">
    <name type="scientific">Puniceibacterium antarcticum</name>
    <dbReference type="NCBI Taxonomy" id="1206336"/>
    <lineage>
        <taxon>Bacteria</taxon>
        <taxon>Pseudomonadati</taxon>
        <taxon>Pseudomonadota</taxon>
        <taxon>Alphaproteobacteria</taxon>
        <taxon>Rhodobacterales</taxon>
        <taxon>Paracoccaceae</taxon>
        <taxon>Puniceibacterium</taxon>
    </lineage>
</organism>
<protein>
    <submittedName>
        <fullName evidence="1">Uncharacterized protein</fullName>
    </submittedName>
</protein>